<dbReference type="AlphaFoldDB" id="A0A2P2NQ55"/>
<dbReference type="EMBL" id="GGEC01064152">
    <property type="protein sequence ID" value="MBX44636.1"/>
    <property type="molecule type" value="Transcribed_RNA"/>
</dbReference>
<protein>
    <submittedName>
        <fullName evidence="1">Uncharacterized protein</fullName>
    </submittedName>
</protein>
<name>A0A2P2NQ55_RHIMU</name>
<proteinExistence type="predicted"/>
<sequence length="32" mass="4039">MSRMWPNETLRRYLLFKQANKQTNSSQPRRWN</sequence>
<organism evidence="1">
    <name type="scientific">Rhizophora mucronata</name>
    <name type="common">Asiatic mangrove</name>
    <dbReference type="NCBI Taxonomy" id="61149"/>
    <lineage>
        <taxon>Eukaryota</taxon>
        <taxon>Viridiplantae</taxon>
        <taxon>Streptophyta</taxon>
        <taxon>Embryophyta</taxon>
        <taxon>Tracheophyta</taxon>
        <taxon>Spermatophyta</taxon>
        <taxon>Magnoliopsida</taxon>
        <taxon>eudicotyledons</taxon>
        <taxon>Gunneridae</taxon>
        <taxon>Pentapetalae</taxon>
        <taxon>rosids</taxon>
        <taxon>fabids</taxon>
        <taxon>Malpighiales</taxon>
        <taxon>Rhizophoraceae</taxon>
        <taxon>Rhizophora</taxon>
    </lineage>
</organism>
<evidence type="ECO:0000313" key="1">
    <source>
        <dbReference type="EMBL" id="MBX44636.1"/>
    </source>
</evidence>
<accession>A0A2P2NQ55</accession>
<reference evidence="1" key="1">
    <citation type="submission" date="2018-02" db="EMBL/GenBank/DDBJ databases">
        <title>Rhizophora mucronata_Transcriptome.</title>
        <authorList>
            <person name="Meera S.P."/>
            <person name="Sreeshan A."/>
            <person name="Augustine A."/>
        </authorList>
    </citation>
    <scope>NUCLEOTIDE SEQUENCE</scope>
    <source>
        <tissue evidence="1">Leaf</tissue>
    </source>
</reference>